<reference evidence="1" key="1">
    <citation type="submission" date="2020-05" db="EMBL/GenBank/DDBJ databases">
        <authorList>
            <person name="Chiriac C."/>
            <person name="Salcher M."/>
            <person name="Ghai R."/>
            <person name="Kavagutti S V."/>
        </authorList>
    </citation>
    <scope>NUCLEOTIDE SEQUENCE</scope>
</reference>
<dbReference type="InterPro" id="IPR027443">
    <property type="entry name" value="IPNS-like_sf"/>
</dbReference>
<protein>
    <submittedName>
        <fullName evidence="1">Uncharacterized protein</fullName>
    </submittedName>
</protein>
<name>A0A6J5Q1W4_9CAUD</name>
<proteinExistence type="predicted"/>
<evidence type="ECO:0000313" key="1">
    <source>
        <dbReference type="EMBL" id="CAB4175438.1"/>
    </source>
</evidence>
<gene>
    <name evidence="1" type="ORF">UFOVP972_190</name>
</gene>
<dbReference type="Gene3D" id="2.60.120.330">
    <property type="entry name" value="B-lactam Antibiotic, Isopenicillin N Synthase, Chain"/>
    <property type="match status" value="1"/>
</dbReference>
<sequence>MGLNRIPLEMESSNHKVVRGFLSQSERKQILDFVNEINAQVLLNDHHLKYLIGKINGNSYMYDISRTDLTGKITRYQSGGTVMDQKLPAIFDNLIDRISQTINIPTDHCFLQIVDMDKGGVIDRHYDTATQGFINYKCNVSVLSENYDFCVDGETVNVNEGDMYCFEASLYKHWTPNPFHSRRILLSFGFMIPYDKLGRTEDDPRIRLSNRIERYFQR</sequence>
<accession>A0A6J5Q1W4</accession>
<organism evidence="1">
    <name type="scientific">uncultured Caudovirales phage</name>
    <dbReference type="NCBI Taxonomy" id="2100421"/>
    <lineage>
        <taxon>Viruses</taxon>
        <taxon>Duplodnaviria</taxon>
        <taxon>Heunggongvirae</taxon>
        <taxon>Uroviricota</taxon>
        <taxon>Caudoviricetes</taxon>
        <taxon>Peduoviridae</taxon>
        <taxon>Maltschvirus</taxon>
        <taxon>Maltschvirus maltsch</taxon>
    </lineage>
</organism>
<dbReference type="EMBL" id="LR796923">
    <property type="protein sequence ID" value="CAB4175438.1"/>
    <property type="molecule type" value="Genomic_DNA"/>
</dbReference>